<gene>
    <name evidence="2" type="ORF">LTR09_009652</name>
</gene>
<dbReference type="Proteomes" id="UP001271007">
    <property type="component" value="Unassembled WGS sequence"/>
</dbReference>
<dbReference type="InterPro" id="IPR000504">
    <property type="entry name" value="RRM_dom"/>
</dbReference>
<keyword evidence="3" id="KW-1185">Reference proteome</keyword>
<dbReference type="GO" id="GO:0003723">
    <property type="term" value="F:RNA binding"/>
    <property type="evidence" value="ECO:0007669"/>
    <property type="project" value="InterPro"/>
</dbReference>
<dbReference type="AlphaFoldDB" id="A0AAJ0DF45"/>
<dbReference type="InterPro" id="IPR012677">
    <property type="entry name" value="Nucleotide-bd_a/b_plait_sf"/>
</dbReference>
<sequence length="85" mass="10164">MSEVNCKLDFKDPWQFSKIKGELKEFFEKYGTIEELELNTVQDRRSYVKIRWAEEDAAERAVNEFTQDEENSELFDKLGVRRPGR</sequence>
<dbReference type="Pfam" id="PF00076">
    <property type="entry name" value="RRM_1"/>
    <property type="match status" value="1"/>
</dbReference>
<dbReference type="SUPFAM" id="SSF54928">
    <property type="entry name" value="RNA-binding domain, RBD"/>
    <property type="match status" value="1"/>
</dbReference>
<proteinExistence type="predicted"/>
<comment type="caution">
    <text evidence="2">The sequence shown here is derived from an EMBL/GenBank/DDBJ whole genome shotgun (WGS) entry which is preliminary data.</text>
</comment>
<dbReference type="CDD" id="cd00590">
    <property type="entry name" value="RRM_SF"/>
    <property type="match status" value="1"/>
</dbReference>
<evidence type="ECO:0000313" key="3">
    <source>
        <dbReference type="Proteomes" id="UP001271007"/>
    </source>
</evidence>
<dbReference type="InterPro" id="IPR035979">
    <property type="entry name" value="RBD_domain_sf"/>
</dbReference>
<protein>
    <recommendedName>
        <fullName evidence="1">RRM domain-containing protein</fullName>
    </recommendedName>
</protein>
<reference evidence="2" key="1">
    <citation type="submission" date="2023-04" db="EMBL/GenBank/DDBJ databases">
        <title>Black Yeasts Isolated from many extreme environments.</title>
        <authorList>
            <person name="Coleine C."/>
            <person name="Stajich J.E."/>
            <person name="Selbmann L."/>
        </authorList>
    </citation>
    <scope>NUCLEOTIDE SEQUENCE</scope>
    <source>
        <strain evidence="2">CCFEE 5312</strain>
    </source>
</reference>
<evidence type="ECO:0000313" key="2">
    <source>
        <dbReference type="EMBL" id="KAK3048998.1"/>
    </source>
</evidence>
<dbReference type="Gene3D" id="3.30.70.330">
    <property type="match status" value="1"/>
</dbReference>
<evidence type="ECO:0000259" key="1">
    <source>
        <dbReference type="Pfam" id="PF00076"/>
    </source>
</evidence>
<organism evidence="2 3">
    <name type="scientific">Extremus antarcticus</name>
    <dbReference type="NCBI Taxonomy" id="702011"/>
    <lineage>
        <taxon>Eukaryota</taxon>
        <taxon>Fungi</taxon>
        <taxon>Dikarya</taxon>
        <taxon>Ascomycota</taxon>
        <taxon>Pezizomycotina</taxon>
        <taxon>Dothideomycetes</taxon>
        <taxon>Dothideomycetidae</taxon>
        <taxon>Mycosphaerellales</taxon>
        <taxon>Extremaceae</taxon>
        <taxon>Extremus</taxon>
    </lineage>
</organism>
<feature type="domain" description="RRM" evidence="1">
    <location>
        <begin position="22"/>
        <end position="66"/>
    </location>
</feature>
<name>A0AAJ0DF45_9PEZI</name>
<dbReference type="EMBL" id="JAWDJX010000043">
    <property type="protein sequence ID" value="KAK3048998.1"/>
    <property type="molecule type" value="Genomic_DNA"/>
</dbReference>
<accession>A0AAJ0DF45</accession>